<accession>A0A6J5RDX7</accession>
<organism evidence="1">
    <name type="scientific">uncultured Caudovirales phage</name>
    <dbReference type="NCBI Taxonomy" id="2100421"/>
    <lineage>
        <taxon>Viruses</taxon>
        <taxon>Duplodnaviria</taxon>
        <taxon>Heunggongvirae</taxon>
        <taxon>Uroviricota</taxon>
        <taxon>Caudoviricetes</taxon>
        <taxon>Peduoviridae</taxon>
        <taxon>Maltschvirus</taxon>
        <taxon>Maltschvirus maltsch</taxon>
    </lineage>
</organism>
<sequence length="350" mass="39922">MKQDLYNQLQSMATNSVYTGQTNLDTVNSKKEMLLKDTLKTLETNLKTLYPNDRQKQFDSWIKETKDTLFPTQKFNEYYWNKTLDMHPDGREAAKENLIRRTEEETNMFQSPTEKEFFLRDKISRFPNWLTKEFSSSVQDLSFRNANSNLNKAKALYRNDLSQRLGSLSNQEIDPDVGVDEHVSDLLKLEQLNLLPVAQSFNGRFGVVNKTGAFTPAFDLQDRSTIFEKDIAGNPGINEQLLVNELSPPLIKDYVKGNLATQRGKINLDNKVAETIAGRLLDQGKLTPDKWSEAFSMFSKPDYKDLITRGMTGEIAAGRIKTNDDLSRVLYTAVNQYKDFLGDIPDATNA</sequence>
<proteinExistence type="predicted"/>
<gene>
    <name evidence="1" type="ORF">UFOVP1192_15</name>
</gene>
<evidence type="ECO:0000313" key="1">
    <source>
        <dbReference type="EMBL" id="CAB4189804.1"/>
    </source>
</evidence>
<protein>
    <submittedName>
        <fullName evidence="1">Uncharacterized protein</fullName>
    </submittedName>
</protein>
<name>A0A6J5RDX7_9CAUD</name>
<reference evidence="1" key="1">
    <citation type="submission" date="2020-05" db="EMBL/GenBank/DDBJ databases">
        <authorList>
            <person name="Chiriac C."/>
            <person name="Salcher M."/>
            <person name="Ghai R."/>
            <person name="Kavagutti S V."/>
        </authorList>
    </citation>
    <scope>NUCLEOTIDE SEQUENCE</scope>
</reference>
<dbReference type="EMBL" id="LR797151">
    <property type="protein sequence ID" value="CAB4189804.1"/>
    <property type="molecule type" value="Genomic_DNA"/>
</dbReference>